<evidence type="ECO:0000313" key="2">
    <source>
        <dbReference type="Proteomes" id="UP000662185"/>
    </source>
</evidence>
<gene>
    <name evidence="1" type="ORF">H6G06_18110</name>
</gene>
<protein>
    <submittedName>
        <fullName evidence="1">Uncharacterized protein</fullName>
    </submittedName>
</protein>
<dbReference type="AlphaFoldDB" id="A0A926WLH8"/>
<accession>A0A926WLH8</accession>
<proteinExistence type="predicted"/>
<organism evidence="1 2">
    <name type="scientific">Anabaena sphaerica FACHB-251</name>
    <dbReference type="NCBI Taxonomy" id="2692883"/>
    <lineage>
        <taxon>Bacteria</taxon>
        <taxon>Bacillati</taxon>
        <taxon>Cyanobacteriota</taxon>
        <taxon>Cyanophyceae</taxon>
        <taxon>Nostocales</taxon>
        <taxon>Nostocaceae</taxon>
        <taxon>Anabaena</taxon>
    </lineage>
</organism>
<name>A0A926WLH8_9NOST</name>
<reference evidence="2" key="1">
    <citation type="journal article" date="2020" name="ISME J.">
        <title>Comparative genomics reveals insights into cyanobacterial evolution and habitat adaptation.</title>
        <authorList>
            <person name="Chen M.Y."/>
            <person name="Teng W.K."/>
            <person name="Zhao L."/>
            <person name="Hu C.X."/>
            <person name="Zhou Y.K."/>
            <person name="Han B.P."/>
            <person name="Song L.R."/>
            <person name="Shu W.S."/>
        </authorList>
    </citation>
    <scope>NUCLEOTIDE SEQUENCE [LARGE SCALE GENOMIC DNA]</scope>
    <source>
        <strain evidence="2">FACHB-251</strain>
    </source>
</reference>
<dbReference type="EMBL" id="JACJQU010000012">
    <property type="protein sequence ID" value="MBD2295333.1"/>
    <property type="molecule type" value="Genomic_DNA"/>
</dbReference>
<keyword evidence="2" id="KW-1185">Reference proteome</keyword>
<comment type="caution">
    <text evidence="1">The sequence shown here is derived from an EMBL/GenBank/DDBJ whole genome shotgun (WGS) entry which is preliminary data.</text>
</comment>
<dbReference type="Proteomes" id="UP000662185">
    <property type="component" value="Unassembled WGS sequence"/>
</dbReference>
<evidence type="ECO:0000313" key="1">
    <source>
        <dbReference type="EMBL" id="MBD2295333.1"/>
    </source>
</evidence>
<dbReference type="RefSeq" id="WP_190562640.1">
    <property type="nucleotide sequence ID" value="NZ_JACJQU010000012.1"/>
</dbReference>
<sequence>MLIVDLSWVLGWFVRVSVAKQWNETQHLQGFVGFHFVQPNLRKSLTEQY</sequence>